<sequence>MASDTASPINIAELIRNPPFELSKADREALLTPEEDFIPHSWEDLKQVIAAGDLSLLKRTPTSLRDYILWTRDVRQTYGSVMNCILQERLGWEGEESAETLSSGSGSGFVCANLTPFEDERDYRVLRNDWPYGFEEGMVHLVIWVKRLGEVDGEGGLTKKGREEVEGFLDVGGGKGGGVAKEDLLWFRNSRKWQSVQALEHIHVVVRNVAEGWVERLTGQRAEDCFWRSYVPK</sequence>
<gene>
    <name evidence="1" type="ORF">K402DRAFT_431269</name>
</gene>
<dbReference type="EMBL" id="ML977157">
    <property type="protein sequence ID" value="KAF1986341.1"/>
    <property type="molecule type" value="Genomic_DNA"/>
</dbReference>
<dbReference type="AlphaFoldDB" id="A0A6G1GZF9"/>
<name>A0A6G1GZF9_9PEZI</name>
<keyword evidence="2" id="KW-1185">Reference proteome</keyword>
<dbReference type="Pfam" id="PF12239">
    <property type="entry name" value="DUF3605"/>
    <property type="match status" value="1"/>
</dbReference>
<dbReference type="Proteomes" id="UP000800041">
    <property type="component" value="Unassembled WGS sequence"/>
</dbReference>
<dbReference type="PANTHER" id="PTHR35020">
    <property type="entry name" value="N-ACETYLGLUCOSAMINE-INDUCED PROTEIN 1"/>
    <property type="match status" value="1"/>
</dbReference>
<protein>
    <recommendedName>
        <fullName evidence="3">N-acetylglucosamine-induced protein 1</fullName>
    </recommendedName>
</protein>
<evidence type="ECO:0008006" key="3">
    <source>
        <dbReference type="Google" id="ProtNLM"/>
    </source>
</evidence>
<dbReference type="PANTHER" id="PTHR35020:SF2">
    <property type="entry name" value="N-ACETYLGLUCOSAMINE-INDUCED PROTEIN 1"/>
    <property type="match status" value="1"/>
</dbReference>
<dbReference type="GO" id="GO:0005737">
    <property type="term" value="C:cytoplasm"/>
    <property type="evidence" value="ECO:0007669"/>
    <property type="project" value="TreeGrafter"/>
</dbReference>
<reference evidence="1" key="1">
    <citation type="journal article" date="2020" name="Stud. Mycol.">
        <title>101 Dothideomycetes genomes: a test case for predicting lifestyles and emergence of pathogens.</title>
        <authorList>
            <person name="Haridas S."/>
            <person name="Albert R."/>
            <person name="Binder M."/>
            <person name="Bloem J."/>
            <person name="Labutti K."/>
            <person name="Salamov A."/>
            <person name="Andreopoulos B."/>
            <person name="Baker S."/>
            <person name="Barry K."/>
            <person name="Bills G."/>
            <person name="Bluhm B."/>
            <person name="Cannon C."/>
            <person name="Castanera R."/>
            <person name="Culley D."/>
            <person name="Daum C."/>
            <person name="Ezra D."/>
            <person name="Gonzalez J."/>
            <person name="Henrissat B."/>
            <person name="Kuo A."/>
            <person name="Liang C."/>
            <person name="Lipzen A."/>
            <person name="Lutzoni F."/>
            <person name="Magnuson J."/>
            <person name="Mondo S."/>
            <person name="Nolan M."/>
            <person name="Ohm R."/>
            <person name="Pangilinan J."/>
            <person name="Park H.-J."/>
            <person name="Ramirez L."/>
            <person name="Alfaro M."/>
            <person name="Sun H."/>
            <person name="Tritt A."/>
            <person name="Yoshinaga Y."/>
            <person name="Zwiers L.-H."/>
            <person name="Turgeon B."/>
            <person name="Goodwin S."/>
            <person name="Spatafora J."/>
            <person name="Crous P."/>
            <person name="Grigoriev I."/>
        </authorList>
    </citation>
    <scope>NUCLEOTIDE SEQUENCE</scope>
    <source>
        <strain evidence="1">CBS 113979</strain>
    </source>
</reference>
<evidence type="ECO:0000313" key="1">
    <source>
        <dbReference type="EMBL" id="KAF1986341.1"/>
    </source>
</evidence>
<dbReference type="OrthoDB" id="498286at2759"/>
<proteinExistence type="predicted"/>
<dbReference type="GO" id="GO:0006044">
    <property type="term" value="P:N-acetylglucosamine metabolic process"/>
    <property type="evidence" value="ECO:0007669"/>
    <property type="project" value="TreeGrafter"/>
</dbReference>
<organism evidence="1 2">
    <name type="scientific">Aulographum hederae CBS 113979</name>
    <dbReference type="NCBI Taxonomy" id="1176131"/>
    <lineage>
        <taxon>Eukaryota</taxon>
        <taxon>Fungi</taxon>
        <taxon>Dikarya</taxon>
        <taxon>Ascomycota</taxon>
        <taxon>Pezizomycotina</taxon>
        <taxon>Dothideomycetes</taxon>
        <taxon>Pleosporomycetidae</taxon>
        <taxon>Aulographales</taxon>
        <taxon>Aulographaceae</taxon>
    </lineage>
</organism>
<evidence type="ECO:0000313" key="2">
    <source>
        <dbReference type="Proteomes" id="UP000800041"/>
    </source>
</evidence>
<dbReference type="InterPro" id="IPR022036">
    <property type="entry name" value="DUF3605"/>
</dbReference>
<accession>A0A6G1GZF9</accession>